<evidence type="ECO:0000256" key="1">
    <source>
        <dbReference type="SAM" id="MobiDB-lite"/>
    </source>
</evidence>
<feature type="compositionally biased region" description="Basic and acidic residues" evidence="1">
    <location>
        <begin position="91"/>
        <end position="106"/>
    </location>
</feature>
<keyword evidence="3" id="KW-1185">Reference proteome</keyword>
<sequence>MAYAHADSLATATILRAFALPTAGVIGFMIVVMVIDMIIAVIVFATVGILGPAKLATAMTAFVTGTAPRPGRVVTVAFIGVLCQARRGKHNGKDPGQDKAAIHSVK</sequence>
<protein>
    <submittedName>
        <fullName evidence="2">Uncharacterized protein</fullName>
    </submittedName>
</protein>
<organism evidence="2 3">
    <name type="scientific">Roseovarius bejariae</name>
    <dbReference type="NCBI Taxonomy" id="2576383"/>
    <lineage>
        <taxon>Bacteria</taxon>
        <taxon>Pseudomonadati</taxon>
        <taxon>Pseudomonadota</taxon>
        <taxon>Alphaproteobacteria</taxon>
        <taxon>Rhodobacterales</taxon>
        <taxon>Roseobacteraceae</taxon>
        <taxon>Roseovarius</taxon>
    </lineage>
</organism>
<comment type="caution">
    <text evidence="2">The sequence shown here is derived from an EMBL/GenBank/DDBJ whole genome shotgun (WGS) entry which is preliminary data.</text>
</comment>
<feature type="region of interest" description="Disordered" evidence="1">
    <location>
        <begin position="87"/>
        <end position="106"/>
    </location>
</feature>
<reference evidence="2 3" key="1">
    <citation type="submission" date="2019-05" db="EMBL/GenBank/DDBJ databases">
        <title>Roseovarius bejariae sp. nov., a moderately halophylic bacterium isolated from a saline soil in Rambla Salada (Murcia).</title>
        <authorList>
            <person name="Castro D.J."/>
            <person name="Gomez-Altuve A."/>
            <person name="Reina J.C."/>
            <person name="Rodriguez M."/>
            <person name="Sampedro I."/>
            <person name="Llamas I."/>
            <person name="Martinez-Checa F."/>
        </authorList>
    </citation>
    <scope>NUCLEOTIDE SEQUENCE [LARGE SCALE GENOMIC DNA]</scope>
    <source>
        <strain evidence="2 3">A21</strain>
    </source>
</reference>
<dbReference type="RefSeq" id="WP_154150481.1">
    <property type="nucleotide sequence ID" value="NZ_SZWE01000001.1"/>
</dbReference>
<dbReference type="Proteomes" id="UP000564704">
    <property type="component" value="Unassembled WGS sequence"/>
</dbReference>
<proteinExistence type="predicted"/>
<dbReference type="AlphaFoldDB" id="A0A844CJ11"/>
<evidence type="ECO:0000313" key="3">
    <source>
        <dbReference type="Proteomes" id="UP000564704"/>
    </source>
</evidence>
<dbReference type="EMBL" id="SZWE01000001">
    <property type="protein sequence ID" value="MRU15311.1"/>
    <property type="molecule type" value="Genomic_DNA"/>
</dbReference>
<evidence type="ECO:0000313" key="2">
    <source>
        <dbReference type="EMBL" id="MRU15311.1"/>
    </source>
</evidence>
<accession>A0A844CJ11</accession>
<name>A0A844CJ11_9RHOB</name>
<gene>
    <name evidence="2" type="ORF">FDP25_07685</name>
</gene>